<dbReference type="SUPFAM" id="SSF54171">
    <property type="entry name" value="DNA-binding domain"/>
    <property type="match status" value="1"/>
</dbReference>
<comment type="similarity">
    <text evidence="1">Belongs to the 'phage' integrase family.</text>
</comment>
<dbReference type="Pfam" id="PF00589">
    <property type="entry name" value="Phage_integrase"/>
    <property type="match status" value="1"/>
</dbReference>
<dbReference type="GO" id="GO:0008907">
    <property type="term" value="F:integrase activity"/>
    <property type="evidence" value="ECO:0007669"/>
    <property type="project" value="InterPro"/>
</dbReference>
<dbReference type="InterPro" id="IPR004191">
    <property type="entry name" value="Integrase_Tn916-type_DNA-bd_N"/>
</dbReference>
<evidence type="ECO:0000256" key="2">
    <source>
        <dbReference type="ARBA" id="ARBA00023125"/>
    </source>
</evidence>
<feature type="domain" description="Core-binding (CB)" evidence="7">
    <location>
        <begin position="106"/>
        <end position="190"/>
    </location>
</feature>
<evidence type="ECO:0000259" key="7">
    <source>
        <dbReference type="PROSITE" id="PS51900"/>
    </source>
</evidence>
<dbReference type="SUPFAM" id="SSF56349">
    <property type="entry name" value="DNA breaking-rejoining enzymes"/>
    <property type="match status" value="1"/>
</dbReference>
<dbReference type="CDD" id="cd01189">
    <property type="entry name" value="INT_ICEBs1_C_like"/>
    <property type="match status" value="1"/>
</dbReference>
<sequence length="424" mass="48922">MKKGRRYVIIIYKHICGSFRHGKEHDEMSEKRRDSKNRVLRSGESQRKDGRYAYKYVDTFGKPQFVYSWKLVPTDKTPAGKREDISLREKEKEIQKDLDDGIDTIGKKMTVCQLYAKQIRHRGNVKHNTKLGRERLMRILEQDRLGSCPIDSVKLSDAKEWALRMKEKGLSYKTINNDKRSLKAAFYTAIQDDCIRKNPFDFQLSDVLDDDTEPKVPLTPAQEESFLSFIQGDKVYQKHYDAIVILLGTGLRISELCGLTDKDLDFENRVIIVSHQLLRNTGVGYYIDEPKTQSGVRKIPMNEEVYQAFQRVIKNRKGAKPFIIDGYANFLFLKQNGYPMTAVDYGGMFGRLVKKYNKSHEEALPKTTTPHAMRHTFCTRLANAGMNPKALQYIMGHSNITMTLNYYAHATFDSARAEMERLAA</sequence>
<protein>
    <submittedName>
        <fullName evidence="8">Site-specific recombinase, phage integrase family</fullName>
    </submittedName>
</protein>
<organism evidence="8 9">
    <name type="scientific">Enterococcus faecalis ERV63</name>
    <dbReference type="NCBI Taxonomy" id="1134793"/>
    <lineage>
        <taxon>Bacteria</taxon>
        <taxon>Bacillati</taxon>
        <taxon>Bacillota</taxon>
        <taxon>Bacilli</taxon>
        <taxon>Lactobacillales</taxon>
        <taxon>Enterococcaceae</taxon>
        <taxon>Enterococcus</taxon>
    </lineage>
</organism>
<dbReference type="Proteomes" id="UP000004117">
    <property type="component" value="Unassembled WGS sequence"/>
</dbReference>
<evidence type="ECO:0000259" key="6">
    <source>
        <dbReference type="PROSITE" id="PS51898"/>
    </source>
</evidence>
<evidence type="ECO:0000256" key="5">
    <source>
        <dbReference type="SAM" id="MobiDB-lite"/>
    </source>
</evidence>
<reference evidence="8 9" key="1">
    <citation type="submission" date="2012-04" db="EMBL/GenBank/DDBJ databases">
        <authorList>
            <person name="Weinstock G."/>
            <person name="Sodergren E."/>
            <person name="Lobos E.A."/>
            <person name="Fulton L."/>
            <person name="Fulton R."/>
            <person name="Courtney L."/>
            <person name="Fronick C."/>
            <person name="O'Laughlin M."/>
            <person name="Godfrey J."/>
            <person name="Wilson R.M."/>
            <person name="Miner T."/>
            <person name="Farmer C."/>
            <person name="Delehaunty K."/>
            <person name="Cordes M."/>
            <person name="Minx P."/>
            <person name="Tomlinson C."/>
            <person name="Chen J."/>
            <person name="Wollam A."/>
            <person name="Pepin K.H."/>
            <person name="Bhonagiri V."/>
            <person name="Zhang X."/>
            <person name="Suruliraj S."/>
            <person name="Warren W."/>
            <person name="Mitreva M."/>
            <person name="Mardis E.R."/>
            <person name="Wilson R.K."/>
        </authorList>
    </citation>
    <scope>NUCLEOTIDE SEQUENCE [LARGE SCALE GENOMIC DNA]</scope>
    <source>
        <strain evidence="8 9">ERV63</strain>
    </source>
</reference>
<dbReference type="InterPro" id="IPR011010">
    <property type="entry name" value="DNA_brk_join_enz"/>
</dbReference>
<dbReference type="EMBL" id="ALZR01000051">
    <property type="protein sequence ID" value="EJV16875.1"/>
    <property type="molecule type" value="Genomic_DNA"/>
</dbReference>
<dbReference type="GO" id="GO:0006310">
    <property type="term" value="P:DNA recombination"/>
    <property type="evidence" value="ECO:0007669"/>
    <property type="project" value="UniProtKB-KW"/>
</dbReference>
<dbReference type="InterPro" id="IPR016177">
    <property type="entry name" value="DNA-bd_dom_sf"/>
</dbReference>
<evidence type="ECO:0000256" key="4">
    <source>
        <dbReference type="PROSITE-ProRule" id="PRU01248"/>
    </source>
</evidence>
<feature type="domain" description="Tyr recombinase" evidence="6">
    <location>
        <begin position="213"/>
        <end position="420"/>
    </location>
</feature>
<dbReference type="AlphaFoldDB" id="A0AAV3GKS6"/>
<dbReference type="Pfam" id="PF02920">
    <property type="entry name" value="Integrase_DNA"/>
    <property type="match status" value="1"/>
</dbReference>
<dbReference type="Gene3D" id="1.10.443.10">
    <property type="entry name" value="Intergrase catalytic core"/>
    <property type="match status" value="1"/>
</dbReference>
<dbReference type="Gene3D" id="3.30.160.60">
    <property type="entry name" value="Classic Zinc Finger"/>
    <property type="match status" value="1"/>
</dbReference>
<evidence type="ECO:0000313" key="8">
    <source>
        <dbReference type="EMBL" id="EJV16875.1"/>
    </source>
</evidence>
<feature type="compositionally biased region" description="Basic and acidic residues" evidence="5">
    <location>
        <begin position="23"/>
        <end position="37"/>
    </location>
</feature>
<feature type="region of interest" description="Disordered" evidence="5">
    <location>
        <begin position="23"/>
        <end position="45"/>
    </location>
</feature>
<dbReference type="PROSITE" id="PS51898">
    <property type="entry name" value="TYR_RECOMBINASE"/>
    <property type="match status" value="1"/>
</dbReference>
<gene>
    <name evidence="8" type="ORF">HMPREF1336_01596</name>
</gene>
<proteinExistence type="inferred from homology"/>
<keyword evidence="3" id="KW-0233">DNA recombination</keyword>
<comment type="caution">
    <text evidence="8">The sequence shown here is derived from an EMBL/GenBank/DDBJ whole genome shotgun (WGS) entry which is preliminary data.</text>
</comment>
<dbReference type="InterPro" id="IPR013762">
    <property type="entry name" value="Integrase-like_cat_sf"/>
</dbReference>
<name>A0AAV3GKS6_ENTFL</name>
<evidence type="ECO:0000256" key="1">
    <source>
        <dbReference type="ARBA" id="ARBA00008857"/>
    </source>
</evidence>
<dbReference type="InterPro" id="IPR002104">
    <property type="entry name" value="Integrase_catalytic"/>
</dbReference>
<dbReference type="GO" id="GO:0003677">
    <property type="term" value="F:DNA binding"/>
    <property type="evidence" value="ECO:0007669"/>
    <property type="project" value="UniProtKB-UniRule"/>
</dbReference>
<dbReference type="PROSITE" id="PS51900">
    <property type="entry name" value="CB"/>
    <property type="match status" value="1"/>
</dbReference>
<evidence type="ECO:0000313" key="9">
    <source>
        <dbReference type="Proteomes" id="UP000004117"/>
    </source>
</evidence>
<dbReference type="PANTHER" id="PTHR30349">
    <property type="entry name" value="PHAGE INTEGRASE-RELATED"/>
    <property type="match status" value="1"/>
</dbReference>
<keyword evidence="2 4" id="KW-0238">DNA-binding</keyword>
<evidence type="ECO:0000256" key="3">
    <source>
        <dbReference type="ARBA" id="ARBA00023172"/>
    </source>
</evidence>
<dbReference type="InterPro" id="IPR050090">
    <property type="entry name" value="Tyrosine_recombinase_XerCD"/>
</dbReference>
<dbReference type="Gene3D" id="1.10.150.130">
    <property type="match status" value="1"/>
</dbReference>
<dbReference type="PANTHER" id="PTHR30349:SF41">
    <property type="entry name" value="INTEGRASE_RECOMBINASE PROTEIN MJ0367-RELATED"/>
    <property type="match status" value="1"/>
</dbReference>
<dbReference type="InterPro" id="IPR044068">
    <property type="entry name" value="CB"/>
</dbReference>
<dbReference type="InterPro" id="IPR010998">
    <property type="entry name" value="Integrase_recombinase_N"/>
</dbReference>
<accession>A0AAV3GKS6</accession>